<evidence type="ECO:0000256" key="2">
    <source>
        <dbReference type="ARBA" id="ARBA00019841"/>
    </source>
</evidence>
<dbReference type="InterPro" id="IPR041122">
    <property type="entry name" value="RecJ_OB"/>
</dbReference>
<dbReference type="PANTHER" id="PTHR30255">
    <property type="entry name" value="SINGLE-STRANDED-DNA-SPECIFIC EXONUCLEASE RECJ"/>
    <property type="match status" value="1"/>
</dbReference>
<dbReference type="Pfam" id="PF10141">
    <property type="entry name" value="ssDNA-exonuc_C"/>
    <property type="match status" value="1"/>
</dbReference>
<dbReference type="RefSeq" id="WP_058918497.1">
    <property type="nucleotide sequence ID" value="NZ_JBHSQC010000016.1"/>
</dbReference>
<keyword evidence="11" id="KW-1185">Reference proteome</keyword>
<evidence type="ECO:0000259" key="9">
    <source>
        <dbReference type="Pfam" id="PF17768"/>
    </source>
</evidence>
<evidence type="ECO:0000259" key="6">
    <source>
        <dbReference type="Pfam" id="PF01368"/>
    </source>
</evidence>
<feature type="domain" description="DHHA1" evidence="7">
    <location>
        <begin position="347"/>
        <end position="440"/>
    </location>
</feature>
<keyword evidence="4" id="KW-0378">Hydrolase</keyword>
<sequence>MLKAHTKWKVKETMMDKEHEKELSRKLGFTSLFTTLCLQRGLETEEEIQHFLKPDETWIHDPFLMHDMDKAVSRIMEAIEKGELITIYGDYDADGVTSTAVLKEAIEMIGGEVNFYIPNRFSDGYGPNTQAFEKLIEAGTGLIVTCDNGVSGHEAIAKANELGIDVVITDHHELPAILPAAYAIVHPRHPNGHYPFKDLAGVGVAFKLATALLGEVPLELLDLVAVGTVADLVSLLGENRALVMQGIAVLRESQRVGLAALCKVAGAKQSEVDEETIGFILAPRLNAIGRLGEAAPAVELLTTFDEAEANSLAQLINEKNKERQALVSTITAEAFDMIEKSDANPHVYVLAKEGWHEGVLGIVASKVVGKTGKPAIVLNMDRTNGTAKGSGRSVSAYHLYEALEDVSHLTTNFGGHHMAAGLTLPVENIGAIQTELNAFLLQSGLAEQLTEEIVVDERLTIAESSVESIEELQKLAPFGTDNPKPVFLFENVKAQDVRRIGGDNAHLKLKIMDEAASLDVIGFQFGPVAAEIGADAELSIVGQLSINEWNGLRKPQLMIEDLAIEGVQVFDLRSTQIAPAIWQMAPADYLFFNEKNYQQYESSITETSYGHLITDQESAEGFILHTDQLILVDCPSDLTLLSTVLNQVEPTKVVACFFNQEEAYLTGIPSRMQFSQVFKYTATHIDIDVRHKISLLATHLKIKEKLLIFMISVFFEVGFVTIKDGVMNIVPNAEKKELTESTTYQNRLKKIAAEEALIYSRFTELETWLKQQLKKEL</sequence>
<evidence type="ECO:0000259" key="7">
    <source>
        <dbReference type="Pfam" id="PF02272"/>
    </source>
</evidence>
<evidence type="ECO:0000256" key="5">
    <source>
        <dbReference type="ARBA" id="ARBA00022839"/>
    </source>
</evidence>
<dbReference type="SUPFAM" id="SSF64182">
    <property type="entry name" value="DHH phosphoesterases"/>
    <property type="match status" value="1"/>
</dbReference>
<evidence type="ECO:0000256" key="1">
    <source>
        <dbReference type="ARBA" id="ARBA00005915"/>
    </source>
</evidence>
<dbReference type="NCBIfam" id="TIGR00644">
    <property type="entry name" value="recJ"/>
    <property type="match status" value="1"/>
</dbReference>
<proteinExistence type="inferred from homology"/>
<evidence type="ECO:0000256" key="3">
    <source>
        <dbReference type="ARBA" id="ARBA00022722"/>
    </source>
</evidence>
<dbReference type="EMBL" id="JBHUFF010000003">
    <property type="protein sequence ID" value="MFD1798415.1"/>
    <property type="molecule type" value="Genomic_DNA"/>
</dbReference>
<dbReference type="InterPro" id="IPR001667">
    <property type="entry name" value="DDH_dom"/>
</dbReference>
<feature type="domain" description="DDH" evidence="6">
    <location>
        <begin position="85"/>
        <end position="228"/>
    </location>
</feature>
<dbReference type="Pfam" id="PF02272">
    <property type="entry name" value="DHHA1"/>
    <property type="match status" value="1"/>
</dbReference>
<comment type="similarity">
    <text evidence="1">Belongs to the RecJ family.</text>
</comment>
<feature type="domain" description="RecJ OB" evidence="9">
    <location>
        <begin position="455"/>
        <end position="561"/>
    </location>
</feature>
<organism evidence="10 11">
    <name type="scientific">Carnobacterium antarcticum</name>
    <dbReference type="NCBI Taxonomy" id="2126436"/>
    <lineage>
        <taxon>Bacteria</taxon>
        <taxon>Bacillati</taxon>
        <taxon>Bacillota</taxon>
        <taxon>Bacilli</taxon>
        <taxon>Lactobacillales</taxon>
        <taxon>Carnobacteriaceae</taxon>
        <taxon>Carnobacterium</taxon>
    </lineage>
</organism>
<dbReference type="Gene3D" id="3.90.1640.30">
    <property type="match status" value="1"/>
</dbReference>
<dbReference type="InterPro" id="IPR004610">
    <property type="entry name" value="RecJ"/>
</dbReference>
<dbReference type="InterPro" id="IPR018779">
    <property type="entry name" value="RecJ_C"/>
</dbReference>
<dbReference type="InterPro" id="IPR038763">
    <property type="entry name" value="DHH_sf"/>
</dbReference>
<evidence type="ECO:0000313" key="11">
    <source>
        <dbReference type="Proteomes" id="UP001597285"/>
    </source>
</evidence>
<dbReference type="GO" id="GO:0004527">
    <property type="term" value="F:exonuclease activity"/>
    <property type="evidence" value="ECO:0007669"/>
    <property type="project" value="UniProtKB-KW"/>
</dbReference>
<dbReference type="PANTHER" id="PTHR30255:SF2">
    <property type="entry name" value="SINGLE-STRANDED-DNA-SPECIFIC EXONUCLEASE RECJ"/>
    <property type="match status" value="1"/>
</dbReference>
<comment type="caution">
    <text evidence="10">The sequence shown here is derived from an EMBL/GenBank/DDBJ whole genome shotgun (WGS) entry which is preliminary data.</text>
</comment>
<reference evidence="11" key="1">
    <citation type="journal article" date="2019" name="Int. J. Syst. Evol. Microbiol.">
        <title>The Global Catalogue of Microorganisms (GCM) 10K type strain sequencing project: providing services to taxonomists for standard genome sequencing and annotation.</title>
        <authorList>
            <consortium name="The Broad Institute Genomics Platform"/>
            <consortium name="The Broad Institute Genome Sequencing Center for Infectious Disease"/>
            <person name="Wu L."/>
            <person name="Ma J."/>
        </authorList>
    </citation>
    <scope>NUCLEOTIDE SEQUENCE [LARGE SCALE GENOMIC DNA]</scope>
    <source>
        <strain evidence="11">KCTC 42143</strain>
    </source>
</reference>
<dbReference type="Gene3D" id="3.10.310.30">
    <property type="match status" value="1"/>
</dbReference>
<keyword evidence="5 10" id="KW-0269">Exonuclease</keyword>
<dbReference type="Pfam" id="PF17768">
    <property type="entry name" value="RecJ_OB"/>
    <property type="match status" value="1"/>
</dbReference>
<keyword evidence="3" id="KW-0540">Nuclease</keyword>
<dbReference type="Pfam" id="PF01368">
    <property type="entry name" value="DHH"/>
    <property type="match status" value="1"/>
</dbReference>
<dbReference type="InterPro" id="IPR051673">
    <property type="entry name" value="SSDNA_exonuclease_RecJ"/>
</dbReference>
<evidence type="ECO:0000313" key="10">
    <source>
        <dbReference type="EMBL" id="MFD1798415.1"/>
    </source>
</evidence>
<protein>
    <recommendedName>
        <fullName evidence="2">Single-stranded-DNA-specific exonuclease RecJ</fullName>
    </recommendedName>
</protein>
<dbReference type="InterPro" id="IPR003156">
    <property type="entry name" value="DHHA1_dom"/>
</dbReference>
<evidence type="ECO:0000259" key="8">
    <source>
        <dbReference type="Pfam" id="PF10141"/>
    </source>
</evidence>
<gene>
    <name evidence="10" type="primary">recJ</name>
    <name evidence="10" type="ORF">ACFSBK_00860</name>
</gene>
<dbReference type="Proteomes" id="UP001597285">
    <property type="component" value="Unassembled WGS sequence"/>
</dbReference>
<evidence type="ECO:0000256" key="4">
    <source>
        <dbReference type="ARBA" id="ARBA00022801"/>
    </source>
</evidence>
<accession>A0ABW4NKA7</accession>
<feature type="domain" description="Single-stranded-DNA-specific exonuclease RecJ C-terminal" evidence="8">
    <location>
        <begin position="568"/>
        <end position="769"/>
    </location>
</feature>
<name>A0ABW4NKA7_9LACT</name>